<sequence>MVSRSGLEALVIGAVAFAILSLLLPPPLSIVLPPLASAAVSLFSTRLRPLVSACSSLIGYVLVVAASAPLLDAMRLQVGIAGLAGLLPFLYYPLLAFTASLAVSEASRYFPRRA</sequence>
<feature type="transmembrane region" description="Helical" evidence="1">
    <location>
        <begin position="48"/>
        <end position="71"/>
    </location>
</feature>
<dbReference type="EMBL" id="BDMD01000106">
    <property type="protein sequence ID" value="GBF09808.1"/>
    <property type="molecule type" value="Genomic_DNA"/>
</dbReference>
<dbReference type="Proteomes" id="UP000291213">
    <property type="component" value="Unassembled WGS sequence"/>
</dbReference>
<comment type="caution">
    <text evidence="2">The sequence shown here is derived from an EMBL/GenBank/DDBJ whole genome shotgun (WGS) entry which is preliminary data.</text>
</comment>
<reference evidence="2 3" key="1">
    <citation type="submission" date="2017-02" db="EMBL/GenBank/DDBJ databases">
        <title>isolation and characterization of a novel temperate virus Aeropyrum globular virus 1 infecting hyperthermophilic archaeon Aeropyrum.</title>
        <authorList>
            <person name="Yumiya M."/>
            <person name="Yoshida T."/>
            <person name="Sako Y."/>
        </authorList>
    </citation>
    <scope>NUCLEOTIDE SEQUENCE [LARGE SCALE GENOMIC DNA]</scope>
    <source>
        <strain evidence="2 3">YK1-12-2013</strain>
    </source>
</reference>
<name>A0A401HBT2_AERPX</name>
<protein>
    <submittedName>
        <fullName evidence="2">Uncharacterized protein</fullName>
    </submittedName>
</protein>
<keyword evidence="1" id="KW-0812">Transmembrane</keyword>
<gene>
    <name evidence="2" type="ORF">apy_15330</name>
</gene>
<dbReference type="RefSeq" id="WP_131160730.1">
    <property type="nucleotide sequence ID" value="NZ_BDMD01000106.1"/>
</dbReference>
<proteinExistence type="predicted"/>
<accession>A0A401HBT2</accession>
<evidence type="ECO:0000313" key="2">
    <source>
        <dbReference type="EMBL" id="GBF09808.1"/>
    </source>
</evidence>
<organism evidence="2 3">
    <name type="scientific">Aeropyrum pernix</name>
    <dbReference type="NCBI Taxonomy" id="56636"/>
    <lineage>
        <taxon>Archaea</taxon>
        <taxon>Thermoproteota</taxon>
        <taxon>Thermoprotei</taxon>
        <taxon>Desulfurococcales</taxon>
        <taxon>Desulfurococcaceae</taxon>
        <taxon>Aeropyrum</taxon>
    </lineage>
</organism>
<evidence type="ECO:0000256" key="1">
    <source>
        <dbReference type="SAM" id="Phobius"/>
    </source>
</evidence>
<keyword evidence="1" id="KW-0472">Membrane</keyword>
<feature type="transmembrane region" description="Helical" evidence="1">
    <location>
        <begin position="78"/>
        <end position="103"/>
    </location>
</feature>
<keyword evidence="1" id="KW-1133">Transmembrane helix</keyword>
<dbReference type="AlphaFoldDB" id="A0A401HBT2"/>
<evidence type="ECO:0000313" key="3">
    <source>
        <dbReference type="Proteomes" id="UP000291213"/>
    </source>
</evidence>